<reference evidence="1 2" key="1">
    <citation type="submission" date="2024-04" db="EMBL/GenBank/DDBJ databases">
        <authorList>
            <person name="Rising A."/>
            <person name="Reimegard J."/>
            <person name="Sonavane S."/>
            <person name="Akerstrom W."/>
            <person name="Nylinder S."/>
            <person name="Hedman E."/>
            <person name="Kallberg Y."/>
        </authorList>
    </citation>
    <scope>NUCLEOTIDE SEQUENCE [LARGE SCALE GENOMIC DNA]</scope>
</reference>
<keyword evidence="2" id="KW-1185">Reference proteome</keyword>
<evidence type="ECO:0008006" key="3">
    <source>
        <dbReference type="Google" id="ProtNLM"/>
    </source>
</evidence>
<dbReference type="InterPro" id="IPR035979">
    <property type="entry name" value="RBD_domain_sf"/>
</dbReference>
<protein>
    <recommendedName>
        <fullName evidence="3">RRM domain-containing protein</fullName>
    </recommendedName>
</protein>
<dbReference type="EMBL" id="CAXIEN010000303">
    <property type="protein sequence ID" value="CAL1292285.1"/>
    <property type="molecule type" value="Genomic_DNA"/>
</dbReference>
<dbReference type="Gene3D" id="3.30.70.330">
    <property type="match status" value="1"/>
</dbReference>
<dbReference type="GO" id="GO:0003676">
    <property type="term" value="F:nucleic acid binding"/>
    <property type="evidence" value="ECO:0007669"/>
    <property type="project" value="InterPro"/>
</dbReference>
<gene>
    <name evidence="1" type="ORF">LARSCL_LOCUS17575</name>
</gene>
<name>A0AAV2B7Q9_9ARAC</name>
<proteinExistence type="predicted"/>
<dbReference type="AlphaFoldDB" id="A0AAV2B7Q9"/>
<comment type="caution">
    <text evidence="1">The sequence shown here is derived from an EMBL/GenBank/DDBJ whole genome shotgun (WGS) entry which is preliminary data.</text>
</comment>
<dbReference type="InterPro" id="IPR012677">
    <property type="entry name" value="Nucleotide-bd_a/b_plait_sf"/>
</dbReference>
<dbReference type="SUPFAM" id="SSF54928">
    <property type="entry name" value="RNA-binding domain, RBD"/>
    <property type="match status" value="1"/>
</dbReference>
<dbReference type="Proteomes" id="UP001497382">
    <property type="component" value="Unassembled WGS sequence"/>
</dbReference>
<accession>A0AAV2B7Q9</accession>
<evidence type="ECO:0000313" key="1">
    <source>
        <dbReference type="EMBL" id="CAL1292285.1"/>
    </source>
</evidence>
<sequence length="41" mass="4622">MTGENEDEGCVVRVRGLPWSATKEEIQKFFNGAFLHEGCHV</sequence>
<evidence type="ECO:0000313" key="2">
    <source>
        <dbReference type="Proteomes" id="UP001497382"/>
    </source>
</evidence>
<organism evidence="1 2">
    <name type="scientific">Larinioides sclopetarius</name>
    <dbReference type="NCBI Taxonomy" id="280406"/>
    <lineage>
        <taxon>Eukaryota</taxon>
        <taxon>Metazoa</taxon>
        <taxon>Ecdysozoa</taxon>
        <taxon>Arthropoda</taxon>
        <taxon>Chelicerata</taxon>
        <taxon>Arachnida</taxon>
        <taxon>Araneae</taxon>
        <taxon>Araneomorphae</taxon>
        <taxon>Entelegynae</taxon>
        <taxon>Araneoidea</taxon>
        <taxon>Araneidae</taxon>
        <taxon>Larinioides</taxon>
    </lineage>
</organism>